<dbReference type="InParanoid" id="A0A2G5F9E7"/>
<proteinExistence type="predicted"/>
<organism evidence="2 3">
    <name type="scientific">Aquilegia coerulea</name>
    <name type="common">Rocky mountain columbine</name>
    <dbReference type="NCBI Taxonomy" id="218851"/>
    <lineage>
        <taxon>Eukaryota</taxon>
        <taxon>Viridiplantae</taxon>
        <taxon>Streptophyta</taxon>
        <taxon>Embryophyta</taxon>
        <taxon>Tracheophyta</taxon>
        <taxon>Spermatophyta</taxon>
        <taxon>Magnoliopsida</taxon>
        <taxon>Ranunculales</taxon>
        <taxon>Ranunculaceae</taxon>
        <taxon>Thalictroideae</taxon>
        <taxon>Aquilegia</taxon>
    </lineage>
</organism>
<reference evidence="2 3" key="1">
    <citation type="submission" date="2017-09" db="EMBL/GenBank/DDBJ databases">
        <title>WGS assembly of Aquilegia coerulea Goldsmith.</title>
        <authorList>
            <person name="Hodges S."/>
            <person name="Kramer E."/>
            <person name="Nordborg M."/>
            <person name="Tomkins J."/>
            <person name="Borevitz J."/>
            <person name="Derieg N."/>
            <person name="Yan J."/>
            <person name="Mihaltcheva S."/>
            <person name="Hayes R.D."/>
            <person name="Rokhsar D."/>
        </authorList>
    </citation>
    <scope>NUCLEOTIDE SEQUENCE [LARGE SCALE GENOMIC DNA]</scope>
    <source>
        <strain evidence="3">cv. Goldsmith</strain>
    </source>
</reference>
<gene>
    <name evidence="2" type="ORF">AQUCO_00100216v1</name>
</gene>
<keyword evidence="3" id="KW-1185">Reference proteome</keyword>
<keyword evidence="1" id="KW-1133">Transmembrane helix</keyword>
<keyword evidence="1" id="KW-0812">Transmembrane</keyword>
<name>A0A2G5F9E7_AQUCA</name>
<dbReference type="Proteomes" id="UP000230069">
    <property type="component" value="Unassembled WGS sequence"/>
</dbReference>
<protein>
    <submittedName>
        <fullName evidence="2">Uncharacterized protein</fullName>
    </submittedName>
</protein>
<evidence type="ECO:0000313" key="2">
    <source>
        <dbReference type="EMBL" id="PIA64585.1"/>
    </source>
</evidence>
<accession>A0A2G5F9E7</accession>
<dbReference type="AlphaFoldDB" id="A0A2G5F9E7"/>
<evidence type="ECO:0000256" key="1">
    <source>
        <dbReference type="SAM" id="Phobius"/>
    </source>
</evidence>
<feature type="transmembrane region" description="Helical" evidence="1">
    <location>
        <begin position="189"/>
        <end position="213"/>
    </location>
</feature>
<keyword evidence="1" id="KW-0472">Membrane</keyword>
<evidence type="ECO:0000313" key="3">
    <source>
        <dbReference type="Proteomes" id="UP000230069"/>
    </source>
</evidence>
<feature type="transmembrane region" description="Helical" evidence="1">
    <location>
        <begin position="298"/>
        <end position="322"/>
    </location>
</feature>
<feature type="transmembrane region" description="Helical" evidence="1">
    <location>
        <begin position="166"/>
        <end position="183"/>
    </location>
</feature>
<sequence length="344" mass="38275">MANLLLTSGKLQESIAEKKKKKVSLSDNKHNAILLSEQGNLDLTPQNLKSDQKVLAAEARKLTEGSLQNLGEFRAHYKVWEKAYQKQCSDFKRILEGLELKGNIRVCCKSTPLQQDANASVSPMVANAEFQSVIIPKDDKEMQEDLNQLKVESDIRKRLETVVTEYRNNISIFAGFLSFLYAVTLPCSTVSLCIWLIILGSVGICIFGGLGFYQIHKLGNEVKTVASIYESHNNRICARKVLRKALTISRSTALTVEDQTGNEGLASHQNGENVSEGYGDLETGVVDQHMVAPCHITWLYYLKMAVLLVFSLSFTIFLGIYMHTKTCSAENSSGMFSIFSSTIE</sequence>
<dbReference type="EMBL" id="KZ305018">
    <property type="protein sequence ID" value="PIA64585.1"/>
    <property type="molecule type" value="Genomic_DNA"/>
</dbReference>